<evidence type="ECO:0000313" key="1">
    <source>
        <dbReference type="EMBL" id="KAK6786405.1"/>
    </source>
</evidence>
<accession>A0AAN8TFY7</accession>
<dbReference type="EMBL" id="JBANQN010000006">
    <property type="protein sequence ID" value="KAK6786405.1"/>
    <property type="molecule type" value="Genomic_DNA"/>
</dbReference>
<protein>
    <submittedName>
        <fullName evidence="1">Uncharacterized protein</fullName>
    </submittedName>
</protein>
<reference evidence="1 2" key="1">
    <citation type="submission" date="2024-02" db="EMBL/GenBank/DDBJ databases">
        <title>de novo genome assembly of Solanum bulbocastanum strain 11H21.</title>
        <authorList>
            <person name="Hosaka A.J."/>
        </authorList>
    </citation>
    <scope>NUCLEOTIDE SEQUENCE [LARGE SCALE GENOMIC DNA]</scope>
    <source>
        <tissue evidence="1">Young leaves</tissue>
    </source>
</reference>
<keyword evidence="2" id="KW-1185">Reference proteome</keyword>
<proteinExistence type="predicted"/>
<dbReference type="AlphaFoldDB" id="A0AAN8TFY7"/>
<evidence type="ECO:0000313" key="2">
    <source>
        <dbReference type="Proteomes" id="UP001371456"/>
    </source>
</evidence>
<gene>
    <name evidence="1" type="ORF">RDI58_014930</name>
</gene>
<comment type="caution">
    <text evidence="1">The sequence shown here is derived from an EMBL/GenBank/DDBJ whole genome shotgun (WGS) entry which is preliminary data.</text>
</comment>
<organism evidence="1 2">
    <name type="scientific">Solanum bulbocastanum</name>
    <name type="common">Wild potato</name>
    <dbReference type="NCBI Taxonomy" id="147425"/>
    <lineage>
        <taxon>Eukaryota</taxon>
        <taxon>Viridiplantae</taxon>
        <taxon>Streptophyta</taxon>
        <taxon>Embryophyta</taxon>
        <taxon>Tracheophyta</taxon>
        <taxon>Spermatophyta</taxon>
        <taxon>Magnoliopsida</taxon>
        <taxon>eudicotyledons</taxon>
        <taxon>Gunneridae</taxon>
        <taxon>Pentapetalae</taxon>
        <taxon>asterids</taxon>
        <taxon>lamiids</taxon>
        <taxon>Solanales</taxon>
        <taxon>Solanaceae</taxon>
        <taxon>Solanoideae</taxon>
        <taxon>Solaneae</taxon>
        <taxon>Solanum</taxon>
    </lineage>
</organism>
<name>A0AAN8TFY7_SOLBU</name>
<sequence length="99" mass="11577">MDTIQEVTGFSKKDSPLYIGRQRIIYYSQLVEKIFKKICGWQARLLSFGGKTTLIKHALQSIPVHTMVAVSPPNTTIKYIESIIIDFFWGREQDRRKYH</sequence>
<dbReference type="PANTHER" id="PTHR33116">
    <property type="entry name" value="REVERSE TRANSCRIPTASE ZINC-BINDING DOMAIN-CONTAINING PROTEIN-RELATED-RELATED"/>
    <property type="match status" value="1"/>
</dbReference>
<dbReference type="PANTHER" id="PTHR33116:SF82">
    <property type="entry name" value="RNASE H FAMILY PROTEIN"/>
    <property type="match status" value="1"/>
</dbReference>
<dbReference type="Proteomes" id="UP001371456">
    <property type="component" value="Unassembled WGS sequence"/>
</dbReference>